<keyword evidence="2" id="KW-0472">Membrane</keyword>
<keyword evidence="2" id="KW-0812">Transmembrane</keyword>
<comment type="caution">
    <text evidence="4">The sequence shown here is derived from an EMBL/GenBank/DDBJ whole genome shotgun (WGS) entry which is preliminary data.</text>
</comment>
<keyword evidence="5" id="KW-1185">Reference proteome</keyword>
<name>A0A4U6XF26_9PEZI</name>
<evidence type="ECO:0000313" key="4">
    <source>
        <dbReference type="EMBL" id="TKW54460.1"/>
    </source>
</evidence>
<dbReference type="GO" id="GO:0005737">
    <property type="term" value="C:cytoplasm"/>
    <property type="evidence" value="ECO:0007669"/>
    <property type="project" value="TreeGrafter"/>
</dbReference>
<dbReference type="InterPro" id="IPR050138">
    <property type="entry name" value="DHOase/Allantoinase_Hydrolase"/>
</dbReference>
<dbReference type="EMBL" id="PJEX01000136">
    <property type="protein sequence ID" value="TKW54460.1"/>
    <property type="molecule type" value="Genomic_DNA"/>
</dbReference>
<dbReference type="AlphaFoldDB" id="A0A4U6XF26"/>
<sequence>MMALPQATPHSKEAGLHHHHHHDSFPVPPPYEAAAAAVAYPRVRPRRTIARSFVSPRVLVCVFLAALLAWPALLLVREAATLRDVAAAAAARHASSSASAHLDRFRDSVKHCAAPRTFPENPEPGSRKSNPRWNPARGQARPVVLRNATLFDGESVAPEPMDIRFDRGLITELATTASRSIRSRGADAAQDEDEHDLHGRFVTPGLVDMHSHHSTGLWPALPVTSDENEVGKAYGPLTPFLRILDSMKAYDDATRIIMSGGVTTSLILPGSANVMGGEGTVVKNVLRSGELGEYVVEELLLEHNIPPNARHRYMKLACGENPKRVYGHTRMANAFILRDQFARAKAHLQKQDDYCDALASLSSPGSDDDDDDDLKRSFVRDNGDFPTDLKLESTVAMLRGRVAMHNHCYLPEDFETMLRVTREYGVRVRAFHHALEAWQVPEMLKAYGENITVATFAEFSLYKFEAYAPSLSTGRILDEHGIPVAYKSDHGPASETNAKYIMFQAGVGHAFHLPEDKALQSVTSIPANAIDLGYRVGYARPGYDADLVVWDAHPLSVGATPLQVYVDGNPQLDHHIVRESMGTTFNEASAEDARPATPKMRTEPAPDKRAAFCGQAKRAKKARAGFVVNGITNTFLESHPQVPTVFRDVTGGNLTLVISDGAVACLGTPENCSSAAARVSAAEPDVTTLDLTNGHVLPGLTALTASLGMVEIATEDSTGDGFADPNKDGGDPENLDFAKYGVQLEGKAFSRARLGGITRAVTPPLGSEEGGFVNGVSVGILTRTDRTLLDGGVFRPEVALHVTIDDKTKHAGVGSISTAVKKLRKMLADGKGKHNETTFGEVASGKLPLVVNANNHWDIQQIINIKKDFPNVNIIIQGGAEAPLVALELAESQIPVILTETRPAPYSFRHRDAVVGPPLTPSVARILSEAGVYFAVAIVADIMPADYRIHDLALEAAWAAKYANLGDKEAVRLLSSEVALESSETKKQLPVYYSMMSPARTVTCQP</sequence>
<reference evidence="4 5" key="1">
    <citation type="journal article" date="2019" name="PLoS ONE">
        <title>Comparative genome analysis indicates high evolutionary potential of pathogenicity genes in Colletotrichum tanaceti.</title>
        <authorList>
            <person name="Lelwala R.V."/>
            <person name="Korhonen P.K."/>
            <person name="Young N.D."/>
            <person name="Scott J.B."/>
            <person name="Ades P.A."/>
            <person name="Gasser R.B."/>
            <person name="Taylor P.W.J."/>
        </authorList>
    </citation>
    <scope>NUCLEOTIDE SEQUENCE [LARGE SCALE GENOMIC DNA]</scope>
    <source>
        <strain evidence="4">BRIP57314</strain>
    </source>
</reference>
<organism evidence="4 5">
    <name type="scientific">Colletotrichum tanaceti</name>
    <dbReference type="NCBI Taxonomy" id="1306861"/>
    <lineage>
        <taxon>Eukaryota</taxon>
        <taxon>Fungi</taxon>
        <taxon>Dikarya</taxon>
        <taxon>Ascomycota</taxon>
        <taxon>Pezizomycotina</taxon>
        <taxon>Sordariomycetes</taxon>
        <taxon>Hypocreomycetidae</taxon>
        <taxon>Glomerellales</taxon>
        <taxon>Glomerellaceae</taxon>
        <taxon>Colletotrichum</taxon>
        <taxon>Colletotrichum destructivum species complex</taxon>
    </lineage>
</organism>
<evidence type="ECO:0000256" key="2">
    <source>
        <dbReference type="SAM" id="Phobius"/>
    </source>
</evidence>
<dbReference type="SUPFAM" id="SSF51556">
    <property type="entry name" value="Metallo-dependent hydrolases"/>
    <property type="match status" value="1"/>
</dbReference>
<gene>
    <name evidence="4" type="ORF">CTA1_10760</name>
</gene>
<feature type="transmembrane region" description="Helical" evidence="2">
    <location>
        <begin position="54"/>
        <end position="76"/>
    </location>
</feature>
<evidence type="ECO:0000313" key="5">
    <source>
        <dbReference type="Proteomes" id="UP000310108"/>
    </source>
</evidence>
<dbReference type="Pfam" id="PF01979">
    <property type="entry name" value="Amidohydro_1"/>
    <property type="match status" value="1"/>
</dbReference>
<feature type="region of interest" description="Disordered" evidence="1">
    <location>
        <begin position="1"/>
        <end position="27"/>
    </location>
</feature>
<dbReference type="GO" id="GO:0004038">
    <property type="term" value="F:allantoinase activity"/>
    <property type="evidence" value="ECO:0007669"/>
    <property type="project" value="TreeGrafter"/>
</dbReference>
<protein>
    <recommendedName>
        <fullName evidence="3">Amidohydrolase-related domain-containing protein</fullName>
    </recommendedName>
</protein>
<feature type="domain" description="Amidohydrolase-related" evidence="3">
    <location>
        <begin position="201"/>
        <end position="568"/>
    </location>
</feature>
<feature type="region of interest" description="Disordered" evidence="1">
    <location>
        <begin position="114"/>
        <end position="139"/>
    </location>
</feature>
<dbReference type="InterPro" id="IPR032466">
    <property type="entry name" value="Metal_Hydrolase"/>
</dbReference>
<dbReference type="SUPFAM" id="SSF51338">
    <property type="entry name" value="Composite domain of metallo-dependent hydrolases"/>
    <property type="match status" value="1"/>
</dbReference>
<keyword evidence="2" id="KW-1133">Transmembrane helix</keyword>
<accession>A0A4U6XF26</accession>
<dbReference type="PANTHER" id="PTHR43668">
    <property type="entry name" value="ALLANTOINASE"/>
    <property type="match status" value="1"/>
</dbReference>
<dbReference type="Proteomes" id="UP000310108">
    <property type="component" value="Unassembled WGS sequence"/>
</dbReference>
<evidence type="ECO:0000256" key="1">
    <source>
        <dbReference type="SAM" id="MobiDB-lite"/>
    </source>
</evidence>
<dbReference type="PANTHER" id="PTHR43668:SF5">
    <property type="entry name" value="AMIDOHYDROLASE 3 DOMAIN-CONTAINING PROTEIN"/>
    <property type="match status" value="1"/>
</dbReference>
<dbReference type="Gene3D" id="3.20.20.140">
    <property type="entry name" value="Metal-dependent hydrolases"/>
    <property type="match status" value="2"/>
</dbReference>
<evidence type="ECO:0000259" key="3">
    <source>
        <dbReference type="Pfam" id="PF01979"/>
    </source>
</evidence>
<dbReference type="InterPro" id="IPR006680">
    <property type="entry name" value="Amidohydro-rel"/>
</dbReference>
<proteinExistence type="predicted"/>
<dbReference type="STRING" id="1306861.A0A4U6XF26"/>
<feature type="region of interest" description="Disordered" evidence="1">
    <location>
        <begin position="587"/>
        <end position="606"/>
    </location>
</feature>
<dbReference type="InterPro" id="IPR011059">
    <property type="entry name" value="Metal-dep_hydrolase_composite"/>
</dbReference>
<dbReference type="GO" id="GO:0006145">
    <property type="term" value="P:purine nucleobase catabolic process"/>
    <property type="evidence" value="ECO:0007669"/>
    <property type="project" value="TreeGrafter"/>
</dbReference>